<dbReference type="Pfam" id="PF00149">
    <property type="entry name" value="Metallophos"/>
    <property type="match status" value="1"/>
</dbReference>
<sequence>MRLCVGQALGAIVAGSFDIALIVTWWSAARYLWPTGSVEFPGTEETVMRRRLTILAAMMITVGSLIVGASSSSAAPHRATGRDHGSTFAVIGDIPYGAAEIAQFPAVVDQINSDPSVSWVVHLGDIKNGSSVCSDDYFAMIKKDFDGFADPLVYTVGDNEWTDCHRPNNGSYNPLERLSKVRQVFFARPGFTLGRPERVDSEAAAGYPENVRFVRSGVSFAAVHIVGSNNSMAPWTGNQAPTPDQTAEVLGRTASDVAEIRAAFATARRGHLSAVVLLTQADMFDPTATNPAFADYYAFQPVVQAIAAEAATFRRPVYLFNGDSHVYNSDRPLAPGSAWLDFYHVSAPARNLSRVTVDGSDNAKDYLRVRIDPTDRQVLSWNRVPFTS</sequence>
<keyword evidence="1" id="KW-0472">Membrane</keyword>
<dbReference type="SUPFAM" id="SSF56300">
    <property type="entry name" value="Metallo-dependent phosphatases"/>
    <property type="match status" value="1"/>
</dbReference>
<keyword evidence="1" id="KW-0812">Transmembrane</keyword>
<dbReference type="InterPro" id="IPR029052">
    <property type="entry name" value="Metallo-depent_PP-like"/>
</dbReference>
<comment type="caution">
    <text evidence="3">The sequence shown here is derived from an EMBL/GenBank/DDBJ whole genome shotgun (WGS) entry which is preliminary data.</text>
</comment>
<evidence type="ECO:0000259" key="2">
    <source>
        <dbReference type="Pfam" id="PF00149"/>
    </source>
</evidence>
<feature type="domain" description="Calcineurin-like phosphoesterase" evidence="2">
    <location>
        <begin position="87"/>
        <end position="183"/>
    </location>
</feature>
<name>A0ABP7AM55_9ACTN</name>
<protein>
    <recommendedName>
        <fullName evidence="2">Calcineurin-like phosphoesterase domain-containing protein</fullName>
    </recommendedName>
</protein>
<dbReference type="InterPro" id="IPR004843">
    <property type="entry name" value="Calcineurin-like_PHP"/>
</dbReference>
<evidence type="ECO:0000256" key="1">
    <source>
        <dbReference type="SAM" id="Phobius"/>
    </source>
</evidence>
<gene>
    <name evidence="3" type="ORF">GCM10022236_42060</name>
</gene>
<organism evidence="3 4">
    <name type="scientific">Microlunatus ginsengisoli</name>
    <dbReference type="NCBI Taxonomy" id="363863"/>
    <lineage>
        <taxon>Bacteria</taxon>
        <taxon>Bacillati</taxon>
        <taxon>Actinomycetota</taxon>
        <taxon>Actinomycetes</taxon>
        <taxon>Propionibacteriales</taxon>
        <taxon>Propionibacteriaceae</taxon>
        <taxon>Microlunatus</taxon>
    </lineage>
</organism>
<dbReference type="Proteomes" id="UP001501490">
    <property type="component" value="Unassembled WGS sequence"/>
</dbReference>
<accession>A0ABP7AM55</accession>
<keyword evidence="1" id="KW-1133">Transmembrane helix</keyword>
<evidence type="ECO:0000313" key="3">
    <source>
        <dbReference type="EMBL" id="GAA3635048.1"/>
    </source>
</evidence>
<feature type="transmembrane region" description="Helical" evidence="1">
    <location>
        <begin position="12"/>
        <end position="33"/>
    </location>
</feature>
<reference evidence="4" key="1">
    <citation type="journal article" date="2019" name="Int. J. Syst. Evol. Microbiol.">
        <title>The Global Catalogue of Microorganisms (GCM) 10K type strain sequencing project: providing services to taxonomists for standard genome sequencing and annotation.</title>
        <authorList>
            <consortium name="The Broad Institute Genomics Platform"/>
            <consortium name="The Broad Institute Genome Sequencing Center for Infectious Disease"/>
            <person name="Wu L."/>
            <person name="Ma J."/>
        </authorList>
    </citation>
    <scope>NUCLEOTIDE SEQUENCE [LARGE SCALE GENOMIC DNA]</scope>
    <source>
        <strain evidence="4">JCM 16929</strain>
    </source>
</reference>
<evidence type="ECO:0000313" key="4">
    <source>
        <dbReference type="Proteomes" id="UP001501490"/>
    </source>
</evidence>
<dbReference type="EMBL" id="BAABAB010000036">
    <property type="protein sequence ID" value="GAA3635048.1"/>
    <property type="molecule type" value="Genomic_DNA"/>
</dbReference>
<feature type="transmembrane region" description="Helical" evidence="1">
    <location>
        <begin position="53"/>
        <end position="75"/>
    </location>
</feature>
<keyword evidence="4" id="KW-1185">Reference proteome</keyword>
<proteinExistence type="predicted"/>